<proteinExistence type="predicted"/>
<evidence type="ECO:0000313" key="1">
    <source>
        <dbReference type="EMBL" id="KAK1869198.1"/>
    </source>
</evidence>
<organism evidence="1 2">
    <name type="scientific">Pyropia yezoensis</name>
    <name type="common">Susabi-nori</name>
    <name type="synonym">Porphyra yezoensis</name>
    <dbReference type="NCBI Taxonomy" id="2788"/>
    <lineage>
        <taxon>Eukaryota</taxon>
        <taxon>Rhodophyta</taxon>
        <taxon>Bangiophyceae</taxon>
        <taxon>Bangiales</taxon>
        <taxon>Bangiaceae</taxon>
        <taxon>Pyropia</taxon>
    </lineage>
</organism>
<dbReference type="Proteomes" id="UP000798662">
    <property type="component" value="Chromosome 3"/>
</dbReference>
<dbReference type="EMBL" id="CM020620">
    <property type="protein sequence ID" value="KAK1869198.1"/>
    <property type="molecule type" value="Genomic_DNA"/>
</dbReference>
<sequence length="74" mass="8067">MAVVATFGDGTMTPPLPPTTPEEEALKVRDGAIVWARLPGFPWWPATVRAVPPGPPKQRKRETDRWYVLTAAGG</sequence>
<gene>
    <name evidence="1" type="ORF">I4F81_011679</name>
</gene>
<accession>A0ACC3CGI1</accession>
<name>A0ACC3CGI1_PYRYE</name>
<protein>
    <submittedName>
        <fullName evidence="1">Uncharacterized protein</fullName>
    </submittedName>
</protein>
<evidence type="ECO:0000313" key="2">
    <source>
        <dbReference type="Proteomes" id="UP000798662"/>
    </source>
</evidence>
<reference evidence="1" key="1">
    <citation type="submission" date="2019-11" db="EMBL/GenBank/DDBJ databases">
        <title>Nori genome reveals adaptations in red seaweeds to the harsh intertidal environment.</title>
        <authorList>
            <person name="Wang D."/>
            <person name="Mao Y."/>
        </authorList>
    </citation>
    <scope>NUCLEOTIDE SEQUENCE</scope>
    <source>
        <tissue evidence="1">Gametophyte</tissue>
    </source>
</reference>
<comment type="caution">
    <text evidence="1">The sequence shown here is derived from an EMBL/GenBank/DDBJ whole genome shotgun (WGS) entry which is preliminary data.</text>
</comment>
<keyword evidence="2" id="KW-1185">Reference proteome</keyword>